<protein>
    <submittedName>
        <fullName evidence="8">Fungal specific transcription factor</fullName>
    </submittedName>
</protein>
<dbReference type="GO" id="GO:0000981">
    <property type="term" value="F:DNA-binding transcription factor activity, RNA polymerase II-specific"/>
    <property type="evidence" value="ECO:0007669"/>
    <property type="project" value="InterPro"/>
</dbReference>
<dbReference type="InterPro" id="IPR050815">
    <property type="entry name" value="TF_fung"/>
</dbReference>
<organism evidence="8 9">
    <name type="scientific">Diplocarpon coronariae</name>
    <dbReference type="NCBI Taxonomy" id="2795749"/>
    <lineage>
        <taxon>Eukaryota</taxon>
        <taxon>Fungi</taxon>
        <taxon>Dikarya</taxon>
        <taxon>Ascomycota</taxon>
        <taxon>Pezizomycotina</taxon>
        <taxon>Leotiomycetes</taxon>
        <taxon>Helotiales</taxon>
        <taxon>Drepanopezizaceae</taxon>
        <taxon>Diplocarpon</taxon>
    </lineage>
</organism>
<gene>
    <name evidence="8" type="ORF">B2J93_2650</name>
</gene>
<reference evidence="8 9" key="1">
    <citation type="submission" date="2017-04" db="EMBL/GenBank/DDBJ databases">
        <title>Draft genome sequence of Marssonina coronaria NL1: causal agent of apple blotch.</title>
        <authorList>
            <person name="Cheng Q."/>
        </authorList>
    </citation>
    <scope>NUCLEOTIDE SEQUENCE [LARGE SCALE GENOMIC DNA]</scope>
    <source>
        <strain evidence="8 9">NL1</strain>
    </source>
</reference>
<dbReference type="OrthoDB" id="5600212at2759"/>
<evidence type="ECO:0000256" key="2">
    <source>
        <dbReference type="ARBA" id="ARBA00022723"/>
    </source>
</evidence>
<keyword evidence="3" id="KW-0805">Transcription regulation</keyword>
<keyword evidence="4" id="KW-0804">Transcription</keyword>
<evidence type="ECO:0000259" key="7">
    <source>
        <dbReference type="SMART" id="SM00906"/>
    </source>
</evidence>
<evidence type="ECO:0000256" key="4">
    <source>
        <dbReference type="ARBA" id="ARBA00023163"/>
    </source>
</evidence>
<dbReference type="InParanoid" id="A0A218Z973"/>
<name>A0A218Z973_9HELO</name>
<dbReference type="InterPro" id="IPR007219">
    <property type="entry name" value="XnlR_reg_dom"/>
</dbReference>
<keyword evidence="2" id="KW-0479">Metal-binding</keyword>
<evidence type="ECO:0000256" key="1">
    <source>
        <dbReference type="ARBA" id="ARBA00004123"/>
    </source>
</evidence>
<dbReference type="AlphaFoldDB" id="A0A218Z973"/>
<evidence type="ECO:0000313" key="8">
    <source>
        <dbReference type="EMBL" id="OWP03805.1"/>
    </source>
</evidence>
<keyword evidence="9" id="KW-1185">Reference proteome</keyword>
<feature type="region of interest" description="Disordered" evidence="6">
    <location>
        <begin position="1"/>
        <end position="38"/>
    </location>
</feature>
<comment type="subcellular location">
    <subcellularLocation>
        <location evidence="1">Nucleus</location>
    </subcellularLocation>
</comment>
<evidence type="ECO:0000313" key="9">
    <source>
        <dbReference type="Proteomes" id="UP000242519"/>
    </source>
</evidence>
<dbReference type="GO" id="GO:0005634">
    <property type="term" value="C:nucleus"/>
    <property type="evidence" value="ECO:0007669"/>
    <property type="project" value="UniProtKB-SubCell"/>
</dbReference>
<comment type="caution">
    <text evidence="8">The sequence shown here is derived from an EMBL/GenBank/DDBJ whole genome shotgun (WGS) entry which is preliminary data.</text>
</comment>
<evidence type="ECO:0000256" key="6">
    <source>
        <dbReference type="SAM" id="MobiDB-lite"/>
    </source>
</evidence>
<dbReference type="EMBL" id="MZNU01000166">
    <property type="protein sequence ID" value="OWP03805.1"/>
    <property type="molecule type" value="Genomic_DNA"/>
</dbReference>
<evidence type="ECO:0000256" key="5">
    <source>
        <dbReference type="ARBA" id="ARBA00023242"/>
    </source>
</evidence>
<dbReference type="Pfam" id="PF04082">
    <property type="entry name" value="Fungal_trans"/>
    <property type="match status" value="1"/>
</dbReference>
<sequence length="599" mass="66890">MAENFDFNFADPPNGGGQEPGSSPEDFQRTTGPTIAGDCKAPEKTISFEVETRLICEKEKATSTQAPAASAPIRLEGNWDCLGMDLNIDMGDPNLLNPSMDIQPEGNVLMDPPLPLSDDFAPQELIDLGLNEMLPPQHMIDDLHQIYFNSFHPTMPFMHKYRYYAALDWAPQARPPVCLRYAMWAMAASLSEKYATVEDILYQRARNYLHAAEMKGYGEAFVSIYHAQAWVLIGYLEAKKTYFSRSWMSTGRAVRIVQMLGFYRLDIEGSEAKQILPPPRDAIELEERRRTFWAAFYGDRWASSGTGWPMLINESEIMTNLPSSEESFELGLAQKGVSLAEALTPEGASRIHPLGGVILSAALYGKNFEHLHRTGSNETGDPANCEFWKRHRKMDNLLSNIFMFLPDHLRLPAGLRDMSVVFMHMNIHSSSICLHQAALVTAAKHNLSSNITLQSQARCLMAAEEITNIMRLICYVDISTLNSWVGFCLYIAAGVFVKDMMSEKPGPQSMENVTFLLAAMAAIGQKHSITKHFSVQLELDLEGAGLKGRERHNEAIYIPNTPVNEWLAERHAIPMTADHRHSYATLATSTTDSGTSDAQ</sequence>
<dbReference type="Proteomes" id="UP000242519">
    <property type="component" value="Unassembled WGS sequence"/>
</dbReference>
<dbReference type="STRING" id="503106.A0A218Z973"/>
<proteinExistence type="predicted"/>
<dbReference type="PANTHER" id="PTHR47338:SF10">
    <property type="entry name" value="TRANSCRIPTION FACTOR DOMAIN-CONTAINING PROTEIN-RELATED"/>
    <property type="match status" value="1"/>
</dbReference>
<dbReference type="GO" id="GO:0006351">
    <property type="term" value="P:DNA-templated transcription"/>
    <property type="evidence" value="ECO:0007669"/>
    <property type="project" value="InterPro"/>
</dbReference>
<dbReference type="PANTHER" id="PTHR47338">
    <property type="entry name" value="ZN(II)2CYS6 TRANSCRIPTION FACTOR (EUROFUNG)-RELATED"/>
    <property type="match status" value="1"/>
</dbReference>
<dbReference type="GO" id="GO:0003677">
    <property type="term" value="F:DNA binding"/>
    <property type="evidence" value="ECO:0007669"/>
    <property type="project" value="InterPro"/>
</dbReference>
<keyword evidence="5" id="KW-0539">Nucleus</keyword>
<dbReference type="SMART" id="SM00906">
    <property type="entry name" value="Fungal_trans"/>
    <property type="match status" value="1"/>
</dbReference>
<dbReference type="CDD" id="cd12148">
    <property type="entry name" value="fungal_TF_MHR"/>
    <property type="match status" value="1"/>
</dbReference>
<dbReference type="GO" id="GO:0008270">
    <property type="term" value="F:zinc ion binding"/>
    <property type="evidence" value="ECO:0007669"/>
    <property type="project" value="InterPro"/>
</dbReference>
<feature type="domain" description="Xylanolytic transcriptional activator regulatory" evidence="7">
    <location>
        <begin position="246"/>
        <end position="328"/>
    </location>
</feature>
<accession>A0A218Z973</accession>
<evidence type="ECO:0000256" key="3">
    <source>
        <dbReference type="ARBA" id="ARBA00023015"/>
    </source>
</evidence>